<dbReference type="GO" id="GO:0009002">
    <property type="term" value="F:serine-type D-Ala-D-Ala carboxypeptidase activity"/>
    <property type="evidence" value="ECO:0007669"/>
    <property type="project" value="UniProtKB-EC"/>
</dbReference>
<protein>
    <submittedName>
        <fullName evidence="4">D-alanyl-D-alanine carboxypeptidase/D-alanyl-D-alanine-endopeptidase</fullName>
        <ecNumber evidence="4">3.4.16.4</ecNumber>
    </submittedName>
</protein>
<dbReference type="SUPFAM" id="SSF56601">
    <property type="entry name" value="beta-lactamase/transpeptidase-like"/>
    <property type="match status" value="1"/>
</dbReference>
<dbReference type="RefSeq" id="WP_310911403.1">
    <property type="nucleotide sequence ID" value="NZ_JAVLVT010000002.1"/>
</dbReference>
<feature type="compositionally biased region" description="Low complexity" evidence="3">
    <location>
        <begin position="514"/>
        <end position="524"/>
    </location>
</feature>
<comment type="caution">
    <text evidence="4">The sequence shown here is derived from an EMBL/GenBank/DDBJ whole genome shotgun (WGS) entry which is preliminary data.</text>
</comment>
<dbReference type="EC" id="3.4.16.4" evidence="4"/>
<feature type="region of interest" description="Disordered" evidence="3">
    <location>
        <begin position="514"/>
        <end position="545"/>
    </location>
</feature>
<dbReference type="Gene3D" id="3.40.710.10">
    <property type="entry name" value="DD-peptidase/beta-lactamase superfamily"/>
    <property type="match status" value="2"/>
</dbReference>
<keyword evidence="5" id="KW-1185">Reference proteome</keyword>
<accession>A0ABU2H3J5</accession>
<keyword evidence="4" id="KW-0121">Carboxypeptidase</keyword>
<dbReference type="Gene3D" id="3.50.80.20">
    <property type="entry name" value="D-Ala-D-Ala carboxypeptidase C, peptidase S13"/>
    <property type="match status" value="1"/>
</dbReference>
<evidence type="ECO:0000313" key="5">
    <source>
        <dbReference type="Proteomes" id="UP001250214"/>
    </source>
</evidence>
<evidence type="ECO:0000256" key="2">
    <source>
        <dbReference type="ARBA" id="ARBA00022801"/>
    </source>
</evidence>
<evidence type="ECO:0000256" key="3">
    <source>
        <dbReference type="SAM" id="MobiDB-lite"/>
    </source>
</evidence>
<sequence length="545" mass="56617">MTPPGRTTTLSRLSRTLRRGAVILGCAAGLVSLTAPVSLADTAGPDPPGVAELRSDLEDILDDPALTGATSGLMVHSRTEGDTLYAQDADTALVPASNAKLFTGAAALDVLGPEYRFRTSVVAEREPDDDGVLDTDLHLVGTGDPTVTPAAYADLAEDVADAGVHTVTGDLVADDTWFDDERLAPDWEAGDEPFAYAAQISALTVATDDDRNDTGVTEVRVTPGASPGAPVEVDVGVASGYVEVENIARTGAPGRESSLEVTRAHGTNTIEVRGMLPVDAGPVTRLRTVDEPTDLAAHVLAEALDDAGVQIEGETGRASAPPAAVELAQRDSAPLGELMIPLMKFSNNAHAEILVKTLGRIGTGVGSWEAGLDQLHASIRSLDVDTQALDLTDGSGLSRSNELTAEVLIDLFAGVPHQEWYEIWFESLPVAGEEDPLVGGTLRNRMVDTVAAGTVHAKTGTLTGVSALSGYVTGAEGEELVFSVLNNGHAGPAPTHVQDAIAVRLAEFDREATAAAPARAPGTRSQQHPVAPGSGMVECSWDRSC</sequence>
<dbReference type="InterPro" id="IPR012338">
    <property type="entry name" value="Beta-lactam/transpept-like"/>
</dbReference>
<comment type="similarity">
    <text evidence="1">Belongs to the peptidase S13 family.</text>
</comment>
<evidence type="ECO:0000256" key="1">
    <source>
        <dbReference type="ARBA" id="ARBA00006096"/>
    </source>
</evidence>
<dbReference type="EMBL" id="JAVLVT010000002">
    <property type="protein sequence ID" value="MDS1269868.1"/>
    <property type="molecule type" value="Genomic_DNA"/>
</dbReference>
<reference evidence="5" key="1">
    <citation type="submission" date="2023-07" db="EMBL/GenBank/DDBJ databases">
        <title>Novel species in the genus Lipingzhangella isolated from Sambhar Salt Lake.</title>
        <authorList>
            <person name="Jiya N."/>
            <person name="Kajale S."/>
            <person name="Sharma A."/>
        </authorList>
    </citation>
    <scope>NUCLEOTIDE SEQUENCE [LARGE SCALE GENOMIC DNA]</scope>
    <source>
        <strain evidence="5">LS1_29</strain>
    </source>
</reference>
<dbReference type="NCBIfam" id="TIGR00666">
    <property type="entry name" value="PBP4"/>
    <property type="match status" value="1"/>
</dbReference>
<gene>
    <name evidence="4" type="primary">dacB</name>
    <name evidence="4" type="ORF">RIF23_06115</name>
</gene>
<proteinExistence type="inferred from homology"/>
<dbReference type="InterPro" id="IPR000667">
    <property type="entry name" value="Peptidase_S13"/>
</dbReference>
<evidence type="ECO:0000313" key="4">
    <source>
        <dbReference type="EMBL" id="MDS1269868.1"/>
    </source>
</evidence>
<dbReference type="PRINTS" id="PR00922">
    <property type="entry name" value="DADACBPTASE3"/>
</dbReference>
<dbReference type="Proteomes" id="UP001250214">
    <property type="component" value="Unassembled WGS sequence"/>
</dbReference>
<dbReference type="Pfam" id="PF02113">
    <property type="entry name" value="Peptidase_S13"/>
    <property type="match status" value="1"/>
</dbReference>
<organism evidence="4 5">
    <name type="scientific">Lipingzhangella rawalii</name>
    <dbReference type="NCBI Taxonomy" id="2055835"/>
    <lineage>
        <taxon>Bacteria</taxon>
        <taxon>Bacillati</taxon>
        <taxon>Actinomycetota</taxon>
        <taxon>Actinomycetes</taxon>
        <taxon>Streptosporangiales</taxon>
        <taxon>Nocardiopsidaceae</taxon>
        <taxon>Lipingzhangella</taxon>
    </lineage>
</organism>
<dbReference type="PANTHER" id="PTHR30023:SF0">
    <property type="entry name" value="PENICILLIN-SENSITIVE CARBOXYPEPTIDASE A"/>
    <property type="match status" value="1"/>
</dbReference>
<keyword evidence="4" id="KW-0645">Protease</keyword>
<name>A0ABU2H3J5_9ACTN</name>
<dbReference type="PANTHER" id="PTHR30023">
    <property type="entry name" value="D-ALANYL-D-ALANINE CARBOXYPEPTIDASE"/>
    <property type="match status" value="1"/>
</dbReference>
<keyword evidence="2 4" id="KW-0378">Hydrolase</keyword>